<protein>
    <submittedName>
        <fullName evidence="1">Uncharacterized protein</fullName>
    </submittedName>
</protein>
<reference evidence="1 2" key="1">
    <citation type="journal article" date="2010" name="Stand. Genomic Sci.">
        <title>Complete genome sequence of Sebaldella termitidis type strain (NCTC 11300).</title>
        <authorList>
            <person name="Harmon-Smith M."/>
            <person name="Celia L."/>
            <person name="Chertkov O."/>
            <person name="Lapidus A."/>
            <person name="Copeland A."/>
            <person name="Glavina Del Rio T."/>
            <person name="Nolan M."/>
            <person name="Lucas S."/>
            <person name="Tice H."/>
            <person name="Cheng J.F."/>
            <person name="Han C."/>
            <person name="Detter J.C."/>
            <person name="Bruce D."/>
            <person name="Goodwin L."/>
            <person name="Pitluck S."/>
            <person name="Pati A."/>
            <person name="Liolios K."/>
            <person name="Ivanova N."/>
            <person name="Mavromatis K."/>
            <person name="Mikhailova N."/>
            <person name="Chen A."/>
            <person name="Palaniappan K."/>
            <person name="Land M."/>
            <person name="Hauser L."/>
            <person name="Chang Y.J."/>
            <person name="Jeffries C.D."/>
            <person name="Brettin T."/>
            <person name="Goker M."/>
            <person name="Beck B."/>
            <person name="Bristow J."/>
            <person name="Eisen J.A."/>
            <person name="Markowitz V."/>
            <person name="Hugenholtz P."/>
            <person name="Kyrpides N.C."/>
            <person name="Klenk H.P."/>
            <person name="Chen F."/>
        </authorList>
    </citation>
    <scope>NUCLEOTIDE SEQUENCE [LARGE SCALE GENOMIC DNA]</scope>
    <source>
        <strain evidence="2">ATCC 33386 / NCTC 11300</strain>
        <plasmid evidence="2">Plasmid pSTERM01</plasmid>
    </source>
</reference>
<dbReference type="KEGG" id="str:Sterm_4179"/>
<evidence type="ECO:0000313" key="2">
    <source>
        <dbReference type="Proteomes" id="UP000000845"/>
    </source>
</evidence>
<dbReference type="RefSeq" id="WP_012863586.1">
    <property type="nucleotide sequence ID" value="NC_013518.1"/>
</dbReference>
<name>D1AS24_SEBTE</name>
<accession>D1AS24</accession>
<dbReference type="Proteomes" id="UP000000845">
    <property type="component" value="Plasmid pSTERM01"/>
</dbReference>
<sequence length="158" mass="19286">MEFKRNYGIEELPIILLCLFFSLKLEYYLLIILIILFLIVEFTYFEIKESIRLENENIIIVKTFLFKKERYYFNYKDFEIKNIEFSKTSIDRFLGFDYYFSIKSDNQEIKIFRLFLGNDEIFFNKNKQMFFLKNLEDKKKLGVIKDTSIIKTDINSTI</sequence>
<gene>
    <name evidence="1" type="ORF">Sterm_4179</name>
</gene>
<geneLocation type="plasmid" evidence="1 2">
    <name>pSTERM01</name>
</geneLocation>
<dbReference type="HOGENOM" id="CLU_1668174_0_0_0"/>
<proteinExistence type="predicted"/>
<dbReference type="AlphaFoldDB" id="D1AS24"/>
<keyword evidence="1" id="KW-0614">Plasmid</keyword>
<keyword evidence="2" id="KW-1185">Reference proteome</keyword>
<organism evidence="1 2">
    <name type="scientific">Sebaldella termitidis (strain ATCC 33386 / NCTC 11300)</name>
    <dbReference type="NCBI Taxonomy" id="526218"/>
    <lineage>
        <taxon>Bacteria</taxon>
        <taxon>Fusobacteriati</taxon>
        <taxon>Fusobacteriota</taxon>
        <taxon>Fusobacteriia</taxon>
        <taxon>Fusobacteriales</taxon>
        <taxon>Leptotrichiaceae</taxon>
        <taxon>Sebaldella</taxon>
    </lineage>
</organism>
<evidence type="ECO:0000313" key="1">
    <source>
        <dbReference type="EMBL" id="ACZ11011.1"/>
    </source>
</evidence>
<dbReference type="EMBL" id="CP001740">
    <property type="protein sequence ID" value="ACZ11011.1"/>
    <property type="molecule type" value="Genomic_DNA"/>
</dbReference>